<dbReference type="SMART" id="SM00065">
    <property type="entry name" value="GAF"/>
    <property type="match status" value="1"/>
</dbReference>
<dbReference type="EMBL" id="DSVL01000240">
    <property type="protein sequence ID" value="HFH29392.1"/>
    <property type="molecule type" value="Genomic_DNA"/>
</dbReference>
<evidence type="ECO:0000259" key="1">
    <source>
        <dbReference type="SMART" id="SM00065"/>
    </source>
</evidence>
<gene>
    <name evidence="2" type="ORF">ENS59_07750</name>
</gene>
<dbReference type="Pfam" id="PF01590">
    <property type="entry name" value="GAF"/>
    <property type="match status" value="1"/>
</dbReference>
<organism evidence="2">
    <name type="scientific">Gracilinema caldarium</name>
    <dbReference type="NCBI Taxonomy" id="215591"/>
    <lineage>
        <taxon>Bacteria</taxon>
        <taxon>Pseudomonadati</taxon>
        <taxon>Spirochaetota</taxon>
        <taxon>Spirochaetia</taxon>
        <taxon>Spirochaetales</taxon>
        <taxon>Breznakiellaceae</taxon>
        <taxon>Gracilinema</taxon>
    </lineage>
</organism>
<dbReference type="AlphaFoldDB" id="A0A7C3E232"/>
<dbReference type="Gene3D" id="3.30.450.40">
    <property type="match status" value="1"/>
</dbReference>
<dbReference type="InterPro" id="IPR003018">
    <property type="entry name" value="GAF"/>
</dbReference>
<reference evidence="2" key="1">
    <citation type="journal article" date="2020" name="mSystems">
        <title>Genome- and Community-Level Interaction Insights into Carbon Utilization and Element Cycling Functions of Hydrothermarchaeota in Hydrothermal Sediment.</title>
        <authorList>
            <person name="Zhou Z."/>
            <person name="Liu Y."/>
            <person name="Xu W."/>
            <person name="Pan J."/>
            <person name="Luo Z.H."/>
            <person name="Li M."/>
        </authorList>
    </citation>
    <scope>NUCLEOTIDE SEQUENCE [LARGE SCALE GENOMIC DNA]</scope>
    <source>
        <strain evidence="2">SpSt-503</strain>
    </source>
</reference>
<name>A0A7C3E232_9SPIR</name>
<dbReference type="PANTHER" id="PTHR43155:SF2">
    <property type="entry name" value="CYCLIC DI-GMP PHOSPHODIESTERASE PA4108"/>
    <property type="match status" value="1"/>
</dbReference>
<proteinExistence type="predicted"/>
<sequence length="290" mass="32797">MHSNLSYEELLDAYHDQELLIQIGQELVRQRDIDLLLRSILEISQHITGADAGSIFLVETGDQGSYLRFKYSINQSLKTKNYEEFTMPRTTASIAGFVSLTGRTLNLADVYSLPADVPYSFNKSFDEKTGYRTKSMLAVPMSDHTDTIVGVIQLINSKEKDHESCMDSRNIILARPEDFDTCVVPFKKRYEALMEAIASQAAVALENARMIKRIQDQFEQFVLAAIEAVEQRDPATSGHSYRVAMTAVKLARLLNSRDEQEGKQARFSESEIKELEYAALLCSMTLERCI</sequence>
<dbReference type="PANTHER" id="PTHR43155">
    <property type="entry name" value="CYCLIC DI-GMP PHOSPHODIESTERASE PA4108-RELATED"/>
    <property type="match status" value="1"/>
</dbReference>
<dbReference type="InterPro" id="IPR029016">
    <property type="entry name" value="GAF-like_dom_sf"/>
</dbReference>
<accession>A0A7C3E232</accession>
<dbReference type="Gene3D" id="1.10.3210.10">
    <property type="entry name" value="Hypothetical protein af1432"/>
    <property type="match status" value="1"/>
</dbReference>
<feature type="domain" description="GAF" evidence="1">
    <location>
        <begin position="32"/>
        <end position="215"/>
    </location>
</feature>
<dbReference type="SUPFAM" id="SSF55781">
    <property type="entry name" value="GAF domain-like"/>
    <property type="match status" value="1"/>
</dbReference>
<comment type="caution">
    <text evidence="2">The sequence shown here is derived from an EMBL/GenBank/DDBJ whole genome shotgun (WGS) entry which is preliminary data.</text>
</comment>
<evidence type="ECO:0000313" key="2">
    <source>
        <dbReference type="EMBL" id="HFH29392.1"/>
    </source>
</evidence>
<protein>
    <submittedName>
        <fullName evidence="2">GAF domain-containing protein</fullName>
    </submittedName>
</protein>